<evidence type="ECO:0000256" key="2">
    <source>
        <dbReference type="ARBA" id="ARBA00004882"/>
    </source>
</evidence>
<comment type="pathway">
    <text evidence="2 15">Cofactor biosynthesis; riboflavin biosynthesis; 5-amino-6-(D-ribitylamino)uracil from GTP: step 2/4.</text>
</comment>
<dbReference type="FunFam" id="3.40.140.10:FF:000025">
    <property type="entry name" value="Riboflavin biosynthesis protein RibD"/>
    <property type="match status" value="1"/>
</dbReference>
<evidence type="ECO:0000256" key="1">
    <source>
        <dbReference type="ARBA" id="ARBA00002151"/>
    </source>
</evidence>
<feature type="binding site" evidence="17">
    <location>
        <position position="209"/>
    </location>
    <ligand>
        <name>substrate</name>
    </ligand>
</feature>
<dbReference type="PROSITE" id="PS00903">
    <property type="entry name" value="CYT_DCMP_DEAMINASES_1"/>
    <property type="match status" value="1"/>
</dbReference>
<dbReference type="InterPro" id="IPR016192">
    <property type="entry name" value="APOBEC/CMP_deaminase_Zn-bd"/>
</dbReference>
<comment type="function">
    <text evidence="1 15">Converts 2,5-diamino-6-(ribosylamino)-4(3h)-pyrimidinone 5'-phosphate into 5-amino-6-(ribosylamino)-2,4(1h,3h)-pyrimidinedione 5'-phosphate.</text>
</comment>
<feature type="binding site" evidence="17">
    <location>
        <begin position="299"/>
        <end position="305"/>
    </location>
    <ligand>
        <name>NADP(+)</name>
        <dbReference type="ChEBI" id="CHEBI:58349"/>
    </ligand>
</feature>
<evidence type="ECO:0000256" key="5">
    <source>
        <dbReference type="ARBA" id="ARBA00007417"/>
    </source>
</evidence>
<comment type="pathway">
    <text evidence="3 15">Cofactor biosynthesis; riboflavin biosynthesis; 5-amino-6-(D-ribitylamino)uracil from GTP: step 3/4.</text>
</comment>
<dbReference type="GO" id="GO:0009231">
    <property type="term" value="P:riboflavin biosynthetic process"/>
    <property type="evidence" value="ECO:0007669"/>
    <property type="project" value="UniProtKB-UniPathway"/>
</dbReference>
<evidence type="ECO:0000256" key="14">
    <source>
        <dbReference type="ARBA" id="ARBA00049886"/>
    </source>
</evidence>
<evidence type="ECO:0000256" key="13">
    <source>
        <dbReference type="ARBA" id="ARBA00049861"/>
    </source>
</evidence>
<dbReference type="Proteomes" id="UP000037175">
    <property type="component" value="Unassembled WGS sequence"/>
</dbReference>
<evidence type="ECO:0000256" key="4">
    <source>
        <dbReference type="ARBA" id="ARBA00005259"/>
    </source>
</evidence>
<keyword evidence="21" id="KW-1185">Reference proteome</keyword>
<keyword evidence="10 15" id="KW-0521">NADP</keyword>
<dbReference type="PATRIC" id="fig|281456.6.peg.347"/>
<comment type="cofactor">
    <cofactor evidence="15 18">
        <name>Zn(2+)</name>
        <dbReference type="ChEBI" id="CHEBI:29105"/>
    </cofactor>
    <text evidence="15 18">Binds 1 zinc ion.</text>
</comment>
<evidence type="ECO:0000256" key="7">
    <source>
        <dbReference type="ARBA" id="ARBA00022723"/>
    </source>
</evidence>
<dbReference type="EC" id="3.5.4.26" evidence="15"/>
<evidence type="ECO:0000256" key="15">
    <source>
        <dbReference type="PIRNR" id="PIRNR006769"/>
    </source>
</evidence>
<dbReference type="SUPFAM" id="SSF53597">
    <property type="entry name" value="Dihydrofolate reductase-like"/>
    <property type="match status" value="1"/>
</dbReference>
<dbReference type="InterPro" id="IPR016193">
    <property type="entry name" value="Cytidine_deaminase-like"/>
</dbReference>
<dbReference type="GO" id="GO:0008703">
    <property type="term" value="F:5-amino-6-(5-phosphoribosylamino)uracil reductase activity"/>
    <property type="evidence" value="ECO:0007669"/>
    <property type="project" value="UniProtKB-EC"/>
</dbReference>
<accession>A0A0L6W5K1</accession>
<evidence type="ECO:0000313" key="20">
    <source>
        <dbReference type="EMBL" id="KNZ70653.1"/>
    </source>
</evidence>
<proteinExistence type="inferred from homology"/>
<dbReference type="Gene3D" id="3.40.430.10">
    <property type="entry name" value="Dihydrofolate Reductase, subunit A"/>
    <property type="match status" value="1"/>
</dbReference>
<feature type="binding site" evidence="17">
    <location>
        <position position="198"/>
    </location>
    <ligand>
        <name>NADP(+)</name>
        <dbReference type="ChEBI" id="CHEBI:58349"/>
    </ligand>
</feature>
<comment type="similarity">
    <text evidence="5 15">In the C-terminal section; belongs to the HTP reductase family.</text>
</comment>
<feature type="binding site" evidence="17">
    <location>
        <position position="297"/>
    </location>
    <ligand>
        <name>substrate</name>
    </ligand>
</feature>
<feature type="binding site" evidence="17">
    <location>
        <position position="202"/>
    </location>
    <ligand>
        <name>NADP(+)</name>
        <dbReference type="ChEBI" id="CHEBI:58349"/>
    </ligand>
</feature>
<evidence type="ECO:0000256" key="10">
    <source>
        <dbReference type="ARBA" id="ARBA00022857"/>
    </source>
</evidence>
<keyword evidence="7 15" id="KW-0479">Metal-binding</keyword>
<organism evidence="20 21">
    <name type="scientific">Thermincola ferriacetica</name>
    <dbReference type="NCBI Taxonomy" id="281456"/>
    <lineage>
        <taxon>Bacteria</taxon>
        <taxon>Bacillati</taxon>
        <taxon>Bacillota</taxon>
        <taxon>Clostridia</taxon>
        <taxon>Eubacteriales</taxon>
        <taxon>Thermincolaceae</taxon>
        <taxon>Thermincola</taxon>
    </lineage>
</organism>
<feature type="binding site" evidence="17">
    <location>
        <position position="186"/>
    </location>
    <ligand>
        <name>substrate</name>
    </ligand>
</feature>
<dbReference type="PROSITE" id="PS51747">
    <property type="entry name" value="CYT_DCMP_DEAMINASES_2"/>
    <property type="match status" value="1"/>
</dbReference>
<feature type="binding site" evidence="17">
    <location>
        <position position="170"/>
    </location>
    <ligand>
        <name>substrate</name>
    </ligand>
</feature>
<dbReference type="GO" id="GO:0008835">
    <property type="term" value="F:diaminohydroxyphosphoribosylaminopyrimidine deaminase activity"/>
    <property type="evidence" value="ECO:0007669"/>
    <property type="project" value="UniProtKB-EC"/>
</dbReference>
<dbReference type="CDD" id="cd01284">
    <property type="entry name" value="Riboflavin_deaminase-reductase"/>
    <property type="match status" value="1"/>
</dbReference>
<evidence type="ECO:0000313" key="21">
    <source>
        <dbReference type="Proteomes" id="UP000037175"/>
    </source>
</evidence>
<dbReference type="EMBL" id="LGTE01000002">
    <property type="protein sequence ID" value="KNZ70653.1"/>
    <property type="molecule type" value="Genomic_DNA"/>
</dbReference>
<dbReference type="RefSeq" id="WP_052216590.1">
    <property type="nucleotide sequence ID" value="NZ_LGTE01000002.1"/>
</dbReference>
<keyword evidence="9 15" id="KW-0862">Zinc</keyword>
<feature type="binding site" evidence="17">
    <location>
        <position position="225"/>
    </location>
    <ligand>
        <name>NADP(+)</name>
        <dbReference type="ChEBI" id="CHEBI:58349"/>
    </ligand>
</feature>
<dbReference type="NCBIfam" id="TIGR00326">
    <property type="entry name" value="eubact_ribD"/>
    <property type="match status" value="1"/>
</dbReference>
<protein>
    <recommendedName>
        <fullName evidence="15">Riboflavin biosynthesis protein RibD</fullName>
    </recommendedName>
    <domain>
        <recommendedName>
            <fullName evidence="15">Diaminohydroxyphosphoribosylaminopyrimidine deaminase</fullName>
            <shortName evidence="15">DRAP deaminase</shortName>
            <ecNumber evidence="15">3.5.4.26</ecNumber>
        </recommendedName>
        <alternativeName>
            <fullName evidence="15">Riboflavin-specific deaminase</fullName>
        </alternativeName>
    </domain>
    <domain>
        <recommendedName>
            <fullName evidence="15">5-amino-6-(5-phosphoribosylamino)uracil reductase</fullName>
            <ecNumber evidence="15">1.1.1.193</ecNumber>
        </recommendedName>
        <alternativeName>
            <fullName evidence="15">HTP reductase</fullName>
        </alternativeName>
    </domain>
</protein>
<feature type="active site" description="Proton donor" evidence="16">
    <location>
        <position position="54"/>
    </location>
</feature>
<dbReference type="UniPathway" id="UPA00275">
    <property type="reaction ID" value="UER00401"/>
</dbReference>
<dbReference type="EC" id="1.1.1.193" evidence="15"/>
<dbReference type="InterPro" id="IPR004794">
    <property type="entry name" value="Eubact_RibD"/>
</dbReference>
<feature type="binding site" evidence="17">
    <location>
        <position position="156"/>
    </location>
    <ligand>
        <name>NADP(+)</name>
        <dbReference type="ChEBI" id="CHEBI:58349"/>
    </ligand>
</feature>
<feature type="domain" description="CMP/dCMP-type deaminase" evidence="19">
    <location>
        <begin position="3"/>
        <end position="125"/>
    </location>
</feature>
<evidence type="ECO:0000256" key="12">
    <source>
        <dbReference type="ARBA" id="ARBA00023268"/>
    </source>
</evidence>
<dbReference type="InterPro" id="IPR002734">
    <property type="entry name" value="RibDG_C"/>
</dbReference>
<name>A0A0L6W5K1_9FIRM</name>
<dbReference type="InterPro" id="IPR011549">
    <property type="entry name" value="RibD_C"/>
</dbReference>
<keyword evidence="11 15" id="KW-0560">Oxidoreductase</keyword>
<feature type="binding site" evidence="17">
    <location>
        <position position="172"/>
    </location>
    <ligand>
        <name>NADP(+)</name>
        <dbReference type="ChEBI" id="CHEBI:58349"/>
    </ligand>
</feature>
<dbReference type="AlphaFoldDB" id="A0A0L6W5K1"/>
<keyword evidence="12" id="KW-0511">Multifunctional enzyme</keyword>
<dbReference type="GO" id="GO:0008270">
    <property type="term" value="F:zinc ion binding"/>
    <property type="evidence" value="ECO:0007669"/>
    <property type="project" value="InterPro"/>
</dbReference>
<reference evidence="21" key="1">
    <citation type="submission" date="2015-07" db="EMBL/GenBank/DDBJ databases">
        <title>Complete Genome of Thermincola ferriacetica strain Z-0001T.</title>
        <authorList>
            <person name="Lusk B."/>
            <person name="Badalamenti J.P."/>
            <person name="Parameswaran P."/>
            <person name="Bond D.R."/>
            <person name="Torres C.I."/>
        </authorList>
    </citation>
    <scope>NUCLEOTIDE SEQUENCE [LARGE SCALE GENOMIC DNA]</scope>
    <source>
        <strain evidence="21">Z-0001</strain>
    </source>
</reference>
<dbReference type="PANTHER" id="PTHR38011">
    <property type="entry name" value="DIHYDROFOLATE REDUCTASE FAMILY PROTEIN (AFU_ORTHOLOGUE AFUA_8G06820)"/>
    <property type="match status" value="1"/>
</dbReference>
<feature type="binding site" evidence="17">
    <location>
        <position position="206"/>
    </location>
    <ligand>
        <name>substrate</name>
    </ligand>
</feature>
<feature type="binding site" evidence="18">
    <location>
        <position position="77"/>
    </location>
    <ligand>
        <name>Zn(2+)</name>
        <dbReference type="ChEBI" id="CHEBI:29105"/>
        <note>catalytic</note>
    </ligand>
</feature>
<evidence type="ECO:0000256" key="17">
    <source>
        <dbReference type="PIRSR" id="PIRSR006769-2"/>
    </source>
</evidence>
<dbReference type="SUPFAM" id="SSF53927">
    <property type="entry name" value="Cytidine deaminase-like"/>
    <property type="match status" value="1"/>
</dbReference>
<dbReference type="InterPro" id="IPR050765">
    <property type="entry name" value="Riboflavin_Biosynth_HTPR"/>
</dbReference>
<dbReference type="PANTHER" id="PTHR38011:SF7">
    <property type="entry name" value="2,5-DIAMINO-6-RIBOSYLAMINO-4(3H)-PYRIMIDINONE 5'-PHOSPHATE REDUCTASE"/>
    <property type="match status" value="1"/>
</dbReference>
<evidence type="ECO:0000256" key="16">
    <source>
        <dbReference type="PIRSR" id="PIRSR006769-1"/>
    </source>
</evidence>
<dbReference type="GO" id="GO:0050661">
    <property type="term" value="F:NADP binding"/>
    <property type="evidence" value="ECO:0007669"/>
    <property type="project" value="InterPro"/>
</dbReference>
<dbReference type="InterPro" id="IPR002125">
    <property type="entry name" value="CMP_dCMP_dom"/>
</dbReference>
<evidence type="ECO:0000256" key="9">
    <source>
        <dbReference type="ARBA" id="ARBA00022833"/>
    </source>
</evidence>
<gene>
    <name evidence="20" type="ORF">Tfer_0331</name>
</gene>
<evidence type="ECO:0000256" key="11">
    <source>
        <dbReference type="ARBA" id="ARBA00023002"/>
    </source>
</evidence>
<keyword evidence="8 15" id="KW-0378">Hydrolase</keyword>
<dbReference type="PIRSF" id="PIRSF006769">
    <property type="entry name" value="RibD"/>
    <property type="match status" value="1"/>
</dbReference>
<dbReference type="Pfam" id="PF00383">
    <property type="entry name" value="dCMP_cyt_deam_1"/>
    <property type="match status" value="1"/>
</dbReference>
<dbReference type="InterPro" id="IPR024072">
    <property type="entry name" value="DHFR-like_dom_sf"/>
</dbReference>
<comment type="similarity">
    <text evidence="4 15">In the N-terminal section; belongs to the cytidine and deoxycytidylate deaminase family.</text>
</comment>
<sequence>MIKTDVKYMRMALELASKARGNTSPNPMVGAVIVKDGRVIGKGYHMKAGTPHAEVHALREAGELSRGATMYVTLEPCSHYGRTPPCSKAVIAAGVARVVVAMEDPNPLVSGQGIQQMREAGIQVEVGLMEKEARELNEVFIKYIKTRRPFVVMKSAMTLDGKIATATGHSRWITGEEARRLVHLWRSWYDAILVGIGTVLTDNPLLTCRLEDRQAQNPVRIILDSLGRLPVDVNVLKTIEQAPVIVVSTEKIPRERKAVLEELGAEVLVLPEREGRPDLAALLDELGRREITSLFVEGGATVNASFLKNRLTDKTVWFVAPKIVGGPQAPGPVGEMGIQFMDECLNIKNMSVQDIGQDLLITGYPDYGDKEPAAGKRGRCRCLPV</sequence>
<evidence type="ECO:0000256" key="3">
    <source>
        <dbReference type="ARBA" id="ARBA00004910"/>
    </source>
</evidence>
<dbReference type="Pfam" id="PF01872">
    <property type="entry name" value="RibD_C"/>
    <property type="match status" value="1"/>
</dbReference>
<keyword evidence="6 15" id="KW-0686">Riboflavin biosynthesis</keyword>
<feature type="binding site" evidence="18">
    <location>
        <position position="52"/>
    </location>
    <ligand>
        <name>Zn(2+)</name>
        <dbReference type="ChEBI" id="CHEBI:29105"/>
        <note>catalytic</note>
    </ligand>
</feature>
<comment type="caution">
    <text evidence="20">The sequence shown here is derived from an EMBL/GenBank/DDBJ whole genome shotgun (WGS) entry which is preliminary data.</text>
</comment>
<evidence type="ECO:0000256" key="6">
    <source>
        <dbReference type="ARBA" id="ARBA00022619"/>
    </source>
</evidence>
<evidence type="ECO:0000256" key="8">
    <source>
        <dbReference type="ARBA" id="ARBA00022801"/>
    </source>
</evidence>
<evidence type="ECO:0000259" key="19">
    <source>
        <dbReference type="PROSITE" id="PS51747"/>
    </source>
</evidence>
<dbReference type="NCBIfam" id="TIGR00227">
    <property type="entry name" value="ribD_Cterm"/>
    <property type="match status" value="1"/>
</dbReference>
<evidence type="ECO:0000256" key="18">
    <source>
        <dbReference type="PIRSR" id="PIRSR006769-3"/>
    </source>
</evidence>
<feature type="binding site" evidence="18">
    <location>
        <position position="86"/>
    </location>
    <ligand>
        <name>Zn(2+)</name>
        <dbReference type="ChEBI" id="CHEBI:29105"/>
        <note>catalytic</note>
    </ligand>
</feature>
<comment type="catalytic activity">
    <reaction evidence="13 15">
        <text>5-amino-6-(5-phospho-D-ribitylamino)uracil + NADP(+) = 5-amino-6-(5-phospho-D-ribosylamino)uracil + NADPH + H(+)</text>
        <dbReference type="Rhea" id="RHEA:17845"/>
        <dbReference type="ChEBI" id="CHEBI:15378"/>
        <dbReference type="ChEBI" id="CHEBI:57783"/>
        <dbReference type="ChEBI" id="CHEBI:58349"/>
        <dbReference type="ChEBI" id="CHEBI:58421"/>
        <dbReference type="ChEBI" id="CHEBI:58453"/>
        <dbReference type="EC" id="1.1.1.193"/>
    </reaction>
</comment>
<dbReference type="Gene3D" id="3.40.140.10">
    <property type="entry name" value="Cytidine Deaminase, domain 2"/>
    <property type="match status" value="1"/>
</dbReference>
<comment type="catalytic activity">
    <reaction evidence="14 15">
        <text>2,5-diamino-6-hydroxy-4-(5-phosphoribosylamino)-pyrimidine + H2O + H(+) = 5-amino-6-(5-phospho-D-ribosylamino)uracil + NH4(+)</text>
        <dbReference type="Rhea" id="RHEA:21868"/>
        <dbReference type="ChEBI" id="CHEBI:15377"/>
        <dbReference type="ChEBI" id="CHEBI:15378"/>
        <dbReference type="ChEBI" id="CHEBI:28938"/>
        <dbReference type="ChEBI" id="CHEBI:58453"/>
        <dbReference type="ChEBI" id="CHEBI:58614"/>
        <dbReference type="EC" id="3.5.4.26"/>
    </reaction>
</comment>